<dbReference type="GO" id="GO:0006210">
    <property type="term" value="P:thymine catabolic process"/>
    <property type="evidence" value="ECO:0007669"/>
    <property type="project" value="TreeGrafter"/>
</dbReference>
<dbReference type="PANTHER" id="PTHR43866">
    <property type="entry name" value="MALONATE-SEMIALDEHYDE DEHYDROGENASE"/>
    <property type="match status" value="1"/>
</dbReference>
<evidence type="ECO:0000313" key="5">
    <source>
        <dbReference type="EMBL" id="AZV26371.1"/>
    </source>
</evidence>
<dbReference type="CDD" id="cd07085">
    <property type="entry name" value="ALDH_F6_MMSDH"/>
    <property type="match status" value="1"/>
</dbReference>
<dbReference type="InterPro" id="IPR016162">
    <property type="entry name" value="Ald_DH_N"/>
</dbReference>
<dbReference type="InterPro" id="IPR016160">
    <property type="entry name" value="Ald_DH_CS_CYS"/>
</dbReference>
<gene>
    <name evidence="5" type="primary">mmsA</name>
    <name evidence="5" type="ORF">CT157_10250</name>
</gene>
<keyword evidence="3" id="KW-0520">NAD</keyword>
<dbReference type="NCBIfam" id="TIGR01722">
    <property type="entry name" value="MMSDH"/>
    <property type="match status" value="1"/>
</dbReference>
<protein>
    <recommendedName>
        <fullName evidence="1">methylmalonate-semialdehyde dehydrogenase (CoA acylating)</fullName>
        <ecNumber evidence="1">1.2.1.27</ecNumber>
    </recommendedName>
</protein>
<dbReference type="GO" id="GO:0006574">
    <property type="term" value="P:L-valine catabolic process"/>
    <property type="evidence" value="ECO:0007669"/>
    <property type="project" value="TreeGrafter"/>
</dbReference>
<evidence type="ECO:0000256" key="3">
    <source>
        <dbReference type="ARBA" id="ARBA00023027"/>
    </source>
</evidence>
<dbReference type="PANTHER" id="PTHR43866:SF4">
    <property type="entry name" value="MALONATE-SEMIALDEHYDE DEHYDROGENASE"/>
    <property type="match status" value="1"/>
</dbReference>
<sequence>MSDAPVIGHYIDGQVQDSGSERFSDVFNPATGGVQARVGLASQKTVDAAVASALKAFPAWSEQSSLRRSRVMFKFKELLDRHHDELAETISREHGKVFSDARGEVTRGIEIVEYACGAPSLLKTEFSDNIGGGIDNWNLRQPLGVCAGVTPFNFPVMVPLWMIPLALVTGNCFILKPSERDPSASLLMARLLTEAGLPDGVFNVVQGDKTAVDALLQHPDIEAISFVGSTPIAEYIHQQATARGKRVQALGGAKNHMIVMPDADLDQAADALIGAAYGSAGERCMAISIAVAVGEVGDQLIAKLLPRIDQLKVGNGLQGDSDMGPLVTAEHKARVEGFIDQGVAQGAQLIVDGRHFKVPGAEAGFFVGATLFDHVTTDMSIYQQEIFGPVLGIVRVPDFASAVALINAHEFGNGVSCFTSDGGIARAFARSIKVGMVGINVPIPVPMAWHSFGGWKRSLFGDHHAYGEEGIRFYSRYKSVMQRWPDSIAKGPEFSMPTAK</sequence>
<dbReference type="InterPro" id="IPR016163">
    <property type="entry name" value="Ald_DH_C"/>
</dbReference>
<dbReference type="InterPro" id="IPR015590">
    <property type="entry name" value="Aldehyde_DH_dom"/>
</dbReference>
<reference evidence="5 6" key="1">
    <citation type="submission" date="2017-11" db="EMBL/GenBank/DDBJ databases">
        <title>Effect of PGPRs.</title>
        <authorList>
            <person name="Oliva R."/>
            <person name="Nong J."/>
            <person name="Roman V."/>
        </authorList>
    </citation>
    <scope>NUCLEOTIDE SEQUENCE [LARGE SCALE GENOMIC DNA]</scope>
    <source>
        <strain evidence="5">Inb918</strain>
    </source>
</reference>
<dbReference type="EMBL" id="CP024646">
    <property type="protein sequence ID" value="AZV26371.1"/>
    <property type="molecule type" value="Genomic_DNA"/>
</dbReference>
<dbReference type="Gene3D" id="3.40.309.10">
    <property type="entry name" value="Aldehyde Dehydrogenase, Chain A, domain 2"/>
    <property type="match status" value="1"/>
</dbReference>
<dbReference type="InterPro" id="IPR010061">
    <property type="entry name" value="MeMal-semiAld_DH"/>
</dbReference>
<evidence type="ECO:0000256" key="1">
    <source>
        <dbReference type="ARBA" id="ARBA00013048"/>
    </source>
</evidence>
<dbReference type="Proteomes" id="UP000282760">
    <property type="component" value="Chromosome"/>
</dbReference>
<dbReference type="Gene3D" id="3.40.605.10">
    <property type="entry name" value="Aldehyde Dehydrogenase, Chain A, domain 1"/>
    <property type="match status" value="1"/>
</dbReference>
<name>A0A3T0JSE0_PSESX</name>
<dbReference type="GO" id="GO:0004491">
    <property type="term" value="F:methylmalonate-semialdehyde dehydrogenase (acylating, NAD) activity"/>
    <property type="evidence" value="ECO:0007669"/>
    <property type="project" value="UniProtKB-EC"/>
</dbReference>
<dbReference type="FunFam" id="3.40.605.10:FF:000003">
    <property type="entry name" value="Methylmalonate-semialdehyde dehydrogenase [acylating]"/>
    <property type="match status" value="1"/>
</dbReference>
<proteinExistence type="predicted"/>
<feature type="domain" description="Aldehyde dehydrogenase" evidence="4">
    <location>
        <begin position="19"/>
        <end position="480"/>
    </location>
</feature>
<evidence type="ECO:0000256" key="2">
    <source>
        <dbReference type="ARBA" id="ARBA00023002"/>
    </source>
</evidence>
<keyword evidence="2" id="KW-0560">Oxidoreductase</keyword>
<dbReference type="SUPFAM" id="SSF53720">
    <property type="entry name" value="ALDH-like"/>
    <property type="match status" value="1"/>
</dbReference>
<dbReference type="InterPro" id="IPR016161">
    <property type="entry name" value="Ald_DH/histidinol_DH"/>
</dbReference>
<dbReference type="FunFam" id="3.40.309.10:FF:000002">
    <property type="entry name" value="Methylmalonate-semialdehyde dehydrogenase (Acylating)"/>
    <property type="match status" value="1"/>
</dbReference>
<dbReference type="EC" id="1.2.1.27" evidence="1"/>
<dbReference type="Pfam" id="PF00171">
    <property type="entry name" value="Aldedh"/>
    <property type="match status" value="1"/>
</dbReference>
<evidence type="ECO:0000259" key="4">
    <source>
        <dbReference type="Pfam" id="PF00171"/>
    </source>
</evidence>
<dbReference type="PROSITE" id="PS00070">
    <property type="entry name" value="ALDEHYDE_DEHYDR_CYS"/>
    <property type="match status" value="1"/>
</dbReference>
<evidence type="ECO:0000313" key="6">
    <source>
        <dbReference type="Proteomes" id="UP000282760"/>
    </source>
</evidence>
<dbReference type="AlphaFoldDB" id="A0A3T0JSE0"/>
<organism evidence="5 6">
    <name type="scientific">Pseudomonas syringae</name>
    <dbReference type="NCBI Taxonomy" id="317"/>
    <lineage>
        <taxon>Bacteria</taxon>
        <taxon>Pseudomonadati</taxon>
        <taxon>Pseudomonadota</taxon>
        <taxon>Gammaproteobacteria</taxon>
        <taxon>Pseudomonadales</taxon>
        <taxon>Pseudomonadaceae</taxon>
        <taxon>Pseudomonas</taxon>
    </lineage>
</organism>
<accession>A0A3T0JSE0</accession>